<sequence length="87" mass="10135">MFPEIIRIHFCRFVNFPVQLHHMLTCCLSMGSPEVPLCRVMDIYSVLGLFLGRPSTYSRKPSTALNEAEMVYDRYKFLLPLSVRHIT</sequence>
<protein>
    <submittedName>
        <fullName evidence="1">Uncharacterized protein</fullName>
    </submittedName>
</protein>
<evidence type="ECO:0000313" key="1">
    <source>
        <dbReference type="EMBL" id="KAH3828959.1"/>
    </source>
</evidence>
<reference evidence="1" key="1">
    <citation type="journal article" date="2019" name="bioRxiv">
        <title>The Genome of the Zebra Mussel, Dreissena polymorpha: A Resource for Invasive Species Research.</title>
        <authorList>
            <person name="McCartney M.A."/>
            <person name="Auch B."/>
            <person name="Kono T."/>
            <person name="Mallez S."/>
            <person name="Zhang Y."/>
            <person name="Obille A."/>
            <person name="Becker A."/>
            <person name="Abrahante J.E."/>
            <person name="Garbe J."/>
            <person name="Badalamenti J.P."/>
            <person name="Herman A."/>
            <person name="Mangelson H."/>
            <person name="Liachko I."/>
            <person name="Sullivan S."/>
            <person name="Sone E.D."/>
            <person name="Koren S."/>
            <person name="Silverstein K.A.T."/>
            <person name="Beckman K.B."/>
            <person name="Gohl D.M."/>
        </authorList>
    </citation>
    <scope>NUCLEOTIDE SEQUENCE</scope>
    <source>
        <strain evidence="1">Duluth1</strain>
        <tissue evidence="1">Whole animal</tissue>
    </source>
</reference>
<name>A0A9D4H8P2_DREPO</name>
<dbReference type="EMBL" id="JAIWYP010000005">
    <property type="protein sequence ID" value="KAH3828959.1"/>
    <property type="molecule type" value="Genomic_DNA"/>
</dbReference>
<dbReference type="Proteomes" id="UP000828390">
    <property type="component" value="Unassembled WGS sequence"/>
</dbReference>
<keyword evidence="2" id="KW-1185">Reference proteome</keyword>
<accession>A0A9D4H8P2</accession>
<organism evidence="1 2">
    <name type="scientific">Dreissena polymorpha</name>
    <name type="common">Zebra mussel</name>
    <name type="synonym">Mytilus polymorpha</name>
    <dbReference type="NCBI Taxonomy" id="45954"/>
    <lineage>
        <taxon>Eukaryota</taxon>
        <taxon>Metazoa</taxon>
        <taxon>Spiralia</taxon>
        <taxon>Lophotrochozoa</taxon>
        <taxon>Mollusca</taxon>
        <taxon>Bivalvia</taxon>
        <taxon>Autobranchia</taxon>
        <taxon>Heteroconchia</taxon>
        <taxon>Euheterodonta</taxon>
        <taxon>Imparidentia</taxon>
        <taxon>Neoheterodontei</taxon>
        <taxon>Myida</taxon>
        <taxon>Dreissenoidea</taxon>
        <taxon>Dreissenidae</taxon>
        <taxon>Dreissena</taxon>
    </lineage>
</organism>
<proteinExistence type="predicted"/>
<evidence type="ECO:0000313" key="2">
    <source>
        <dbReference type="Proteomes" id="UP000828390"/>
    </source>
</evidence>
<dbReference type="AlphaFoldDB" id="A0A9D4H8P2"/>
<gene>
    <name evidence="1" type="ORF">DPMN_130947</name>
</gene>
<comment type="caution">
    <text evidence="1">The sequence shown here is derived from an EMBL/GenBank/DDBJ whole genome shotgun (WGS) entry which is preliminary data.</text>
</comment>
<reference evidence="1" key="2">
    <citation type="submission" date="2020-11" db="EMBL/GenBank/DDBJ databases">
        <authorList>
            <person name="McCartney M.A."/>
            <person name="Auch B."/>
            <person name="Kono T."/>
            <person name="Mallez S."/>
            <person name="Becker A."/>
            <person name="Gohl D.M."/>
            <person name="Silverstein K.A.T."/>
            <person name="Koren S."/>
            <person name="Bechman K.B."/>
            <person name="Herman A."/>
            <person name="Abrahante J.E."/>
            <person name="Garbe J."/>
        </authorList>
    </citation>
    <scope>NUCLEOTIDE SEQUENCE</scope>
    <source>
        <strain evidence="1">Duluth1</strain>
        <tissue evidence="1">Whole animal</tissue>
    </source>
</reference>